<dbReference type="SUPFAM" id="SSF81383">
    <property type="entry name" value="F-box domain"/>
    <property type="match status" value="1"/>
</dbReference>
<reference evidence="2 3" key="1">
    <citation type="journal article" date="2019" name="Environ. Microbiol.">
        <title>At the nexus of three kingdoms: the genome of the mycorrhizal fungus Gigaspora margarita provides insights into plant, endobacterial and fungal interactions.</title>
        <authorList>
            <person name="Venice F."/>
            <person name="Ghignone S."/>
            <person name="Salvioli di Fossalunga A."/>
            <person name="Amselem J."/>
            <person name="Novero M."/>
            <person name="Xianan X."/>
            <person name="Sedzielewska Toro K."/>
            <person name="Morin E."/>
            <person name="Lipzen A."/>
            <person name="Grigoriev I.V."/>
            <person name="Henrissat B."/>
            <person name="Martin F.M."/>
            <person name="Bonfante P."/>
        </authorList>
    </citation>
    <scope>NUCLEOTIDE SEQUENCE [LARGE SCALE GENOMIC DNA]</scope>
    <source>
        <strain evidence="2 3">BEG34</strain>
    </source>
</reference>
<sequence>MASKIFMGDMPELMENILNNLSNESYSLYSCSLVSRHWCKMSIPTLWRDPFSFNQKPMFISRYFSFLSDDDKFILNECGIIIDFPNTMFNYAKFLKVLDLSLLDDKVQEWIDSQIINLQKHISKYDIFNLLFKLFIESGAILSKLDVHLTDVIIESEVFYSLGRNNLFFSRLQDISVEVATELFGIGEAITLLRILARNTTKINTLKLNILNNESLMYRAVANIIKSQNQLKRFDLICETELHKEFYCIVSALESQRKSLQEIKIWNCDYSTEFEVLMKCENLKVVRIIDCFEEKKLLNILNTSLYNINTLEISSYAINSPDIIQILERSGLSLQRLKVYSEDHEICSQLVLLDTLITFCPNIMYLYISYIKFSPQLLKLINCLRKLQFLTLVWINDGSEDEMKERVMQLAKLLPQSLQYLNLGDIWVNSHIDILLNHCEAPLKKLLFSINYDNDYEKTIDALIRFCIRKKTLNDVNVSRYVNKTTYVFRFRISSVSNTNWKRVQKDLEGFVNLVPYESIVVDC</sequence>
<protein>
    <recommendedName>
        <fullName evidence="1">F-box domain-containing protein</fullName>
    </recommendedName>
</protein>
<dbReference type="OrthoDB" id="2125396at2759"/>
<accession>A0A8H3XD71</accession>
<dbReference type="AlphaFoldDB" id="A0A8H3XD71"/>
<name>A0A8H3XD71_GIGMA</name>
<comment type="caution">
    <text evidence="2">The sequence shown here is derived from an EMBL/GenBank/DDBJ whole genome shotgun (WGS) entry which is preliminary data.</text>
</comment>
<keyword evidence="3" id="KW-1185">Reference proteome</keyword>
<gene>
    <name evidence="2" type="ORF">F8M41_003157</name>
</gene>
<dbReference type="SUPFAM" id="SSF52047">
    <property type="entry name" value="RNI-like"/>
    <property type="match status" value="1"/>
</dbReference>
<dbReference type="InterPro" id="IPR001810">
    <property type="entry name" value="F-box_dom"/>
</dbReference>
<dbReference type="InterPro" id="IPR032675">
    <property type="entry name" value="LRR_dom_sf"/>
</dbReference>
<dbReference type="Pfam" id="PF12937">
    <property type="entry name" value="F-box-like"/>
    <property type="match status" value="1"/>
</dbReference>
<dbReference type="Proteomes" id="UP000439903">
    <property type="component" value="Unassembled WGS sequence"/>
</dbReference>
<organism evidence="2 3">
    <name type="scientific">Gigaspora margarita</name>
    <dbReference type="NCBI Taxonomy" id="4874"/>
    <lineage>
        <taxon>Eukaryota</taxon>
        <taxon>Fungi</taxon>
        <taxon>Fungi incertae sedis</taxon>
        <taxon>Mucoromycota</taxon>
        <taxon>Glomeromycotina</taxon>
        <taxon>Glomeromycetes</taxon>
        <taxon>Diversisporales</taxon>
        <taxon>Gigasporaceae</taxon>
        <taxon>Gigaspora</taxon>
    </lineage>
</organism>
<evidence type="ECO:0000313" key="3">
    <source>
        <dbReference type="Proteomes" id="UP000439903"/>
    </source>
</evidence>
<feature type="domain" description="F-box" evidence="1">
    <location>
        <begin position="11"/>
        <end position="51"/>
    </location>
</feature>
<evidence type="ECO:0000313" key="2">
    <source>
        <dbReference type="EMBL" id="KAF0445467.1"/>
    </source>
</evidence>
<dbReference type="InterPro" id="IPR036047">
    <property type="entry name" value="F-box-like_dom_sf"/>
</dbReference>
<dbReference type="EMBL" id="WTPW01001275">
    <property type="protein sequence ID" value="KAF0445467.1"/>
    <property type="molecule type" value="Genomic_DNA"/>
</dbReference>
<proteinExistence type="predicted"/>
<evidence type="ECO:0000259" key="1">
    <source>
        <dbReference type="Pfam" id="PF12937"/>
    </source>
</evidence>
<dbReference type="Gene3D" id="3.80.10.10">
    <property type="entry name" value="Ribonuclease Inhibitor"/>
    <property type="match status" value="1"/>
</dbReference>